<dbReference type="OrthoDB" id="9995227at2759"/>
<dbReference type="Pfam" id="PF06993">
    <property type="entry name" value="DUF1304"/>
    <property type="match status" value="1"/>
</dbReference>
<evidence type="ECO:0000313" key="2">
    <source>
        <dbReference type="EMBL" id="GMH49098.1"/>
    </source>
</evidence>
<feature type="transmembrane region" description="Helical" evidence="1">
    <location>
        <begin position="132"/>
        <end position="152"/>
    </location>
</feature>
<feature type="transmembrane region" description="Helical" evidence="1">
    <location>
        <begin position="73"/>
        <end position="92"/>
    </location>
</feature>
<gene>
    <name evidence="2" type="ORF">TrRE_jg10451</name>
</gene>
<dbReference type="InterPro" id="IPR009732">
    <property type="entry name" value="DUF1304"/>
</dbReference>
<accession>A0A9W7DN23</accession>
<dbReference type="AlphaFoldDB" id="A0A9W7DN23"/>
<proteinExistence type="predicted"/>
<comment type="caution">
    <text evidence="2">The sequence shown here is derived from an EMBL/GenBank/DDBJ whole genome shotgun (WGS) entry which is preliminary data.</text>
</comment>
<feature type="transmembrane region" description="Helical" evidence="1">
    <location>
        <begin position="104"/>
        <end position="126"/>
    </location>
</feature>
<organism evidence="2 3">
    <name type="scientific">Triparma retinervis</name>
    <dbReference type="NCBI Taxonomy" id="2557542"/>
    <lineage>
        <taxon>Eukaryota</taxon>
        <taxon>Sar</taxon>
        <taxon>Stramenopiles</taxon>
        <taxon>Ochrophyta</taxon>
        <taxon>Bolidophyceae</taxon>
        <taxon>Parmales</taxon>
        <taxon>Triparmaceae</taxon>
        <taxon>Triparma</taxon>
    </lineage>
</organism>
<evidence type="ECO:0000256" key="1">
    <source>
        <dbReference type="SAM" id="Phobius"/>
    </source>
</evidence>
<keyword evidence="1" id="KW-0472">Membrane</keyword>
<keyword evidence="1" id="KW-1133">Transmembrane helix</keyword>
<dbReference type="Proteomes" id="UP001165082">
    <property type="component" value="Unassembled WGS sequence"/>
</dbReference>
<reference evidence="2" key="1">
    <citation type="submission" date="2022-07" db="EMBL/GenBank/DDBJ databases">
        <title>Genome analysis of Parmales, a sister group of diatoms, reveals the evolutionary specialization of diatoms from phago-mixotrophs to photoautotrophs.</title>
        <authorList>
            <person name="Ban H."/>
            <person name="Sato S."/>
            <person name="Yoshikawa S."/>
            <person name="Kazumasa Y."/>
            <person name="Nakamura Y."/>
            <person name="Ichinomiya M."/>
            <person name="Saitoh K."/>
            <person name="Sato N."/>
            <person name="Blanc-Mathieu R."/>
            <person name="Endo H."/>
            <person name="Kuwata A."/>
            <person name="Ogata H."/>
        </authorList>
    </citation>
    <scope>NUCLEOTIDE SEQUENCE</scope>
</reference>
<dbReference type="EMBL" id="BRXZ01003176">
    <property type="protein sequence ID" value="GMH49098.1"/>
    <property type="molecule type" value="Genomic_DNA"/>
</dbReference>
<keyword evidence="1" id="KW-0812">Transmembrane</keyword>
<protein>
    <submittedName>
        <fullName evidence="2">Uncharacterized protein</fullName>
    </submittedName>
</protein>
<sequence length="173" mass="18880">MESEKWRQVGVRVFRVKEDKVNTTAPLAANQGAYNLLVGIALIFSSLPWGSMFPDDSSWAVAKVVYESYAASGRWLFTALVYSVGVYGWQSLGSPTIMKFQGGPGLIVMILNILYAHSIGTGANVFEGLQKIGIVMLFLWTTVGALCGVRAAQWKVSNKSAADILEQKLLETK</sequence>
<keyword evidence="3" id="KW-1185">Reference proteome</keyword>
<feature type="transmembrane region" description="Helical" evidence="1">
    <location>
        <begin position="33"/>
        <end position="53"/>
    </location>
</feature>
<evidence type="ECO:0000313" key="3">
    <source>
        <dbReference type="Proteomes" id="UP001165082"/>
    </source>
</evidence>
<name>A0A9W7DN23_9STRA</name>